<dbReference type="STRING" id="135651.G0NCA2"/>
<reference evidence="3" key="1">
    <citation type="submission" date="2011-07" db="EMBL/GenBank/DDBJ databases">
        <authorList>
            <consortium name="Caenorhabditis brenneri Sequencing and Analysis Consortium"/>
            <person name="Wilson R.K."/>
        </authorList>
    </citation>
    <scope>NUCLEOTIDE SEQUENCE [LARGE SCALE GENOMIC DNA]</scope>
    <source>
        <strain evidence="3">PB2801</strain>
    </source>
</reference>
<accession>G0NCA2</accession>
<protein>
    <submittedName>
        <fullName evidence="2">Uncharacterized protein</fullName>
    </submittedName>
</protein>
<evidence type="ECO:0000256" key="1">
    <source>
        <dbReference type="SAM" id="SignalP"/>
    </source>
</evidence>
<evidence type="ECO:0000313" key="3">
    <source>
        <dbReference type="Proteomes" id="UP000008068"/>
    </source>
</evidence>
<evidence type="ECO:0000313" key="2">
    <source>
        <dbReference type="EMBL" id="EGT57373.1"/>
    </source>
</evidence>
<dbReference type="FunCoup" id="G0NCA2">
    <property type="interactions" value="3"/>
</dbReference>
<organism evidence="3">
    <name type="scientific">Caenorhabditis brenneri</name>
    <name type="common">Nematode worm</name>
    <dbReference type="NCBI Taxonomy" id="135651"/>
    <lineage>
        <taxon>Eukaryota</taxon>
        <taxon>Metazoa</taxon>
        <taxon>Ecdysozoa</taxon>
        <taxon>Nematoda</taxon>
        <taxon>Chromadorea</taxon>
        <taxon>Rhabditida</taxon>
        <taxon>Rhabditina</taxon>
        <taxon>Rhabditomorpha</taxon>
        <taxon>Rhabditoidea</taxon>
        <taxon>Rhabditidae</taxon>
        <taxon>Peloderinae</taxon>
        <taxon>Caenorhabditis</taxon>
    </lineage>
</organism>
<dbReference type="InParanoid" id="G0NCA2"/>
<feature type="signal peptide" evidence="1">
    <location>
        <begin position="1"/>
        <end position="19"/>
    </location>
</feature>
<dbReference type="HOGENOM" id="CLU_074198_0_0_1"/>
<dbReference type="PANTHER" id="PTHR31936">
    <property type="entry name" value="PROTEIN CBG18744"/>
    <property type="match status" value="1"/>
</dbReference>
<dbReference type="OrthoDB" id="5774685at2759"/>
<proteinExistence type="predicted"/>
<dbReference type="EMBL" id="GL379861">
    <property type="protein sequence ID" value="EGT57373.1"/>
    <property type="molecule type" value="Genomic_DNA"/>
</dbReference>
<gene>
    <name evidence="2" type="ORF">CAEBREN_24813</name>
</gene>
<keyword evidence="1" id="KW-0732">Signal</keyword>
<feature type="chain" id="PRO_5003405067" evidence="1">
    <location>
        <begin position="20"/>
        <end position="280"/>
    </location>
</feature>
<name>G0NCA2_CAEBE</name>
<dbReference type="Proteomes" id="UP000008068">
    <property type="component" value="Unassembled WGS sequence"/>
</dbReference>
<keyword evidence="3" id="KW-1185">Reference proteome</keyword>
<dbReference type="PANTHER" id="PTHR31936:SF2">
    <property type="entry name" value="FLO11 DOMAIN-CONTAINING PROTEIN"/>
    <property type="match status" value="1"/>
</dbReference>
<sequence length="280" mass="31182">MPRHWFLVFLPFLISSVLSQCDSTTCPTGGIWGEWSTTGSCDTTCGALSAYNFRFTSSGNTTITQRCGTQACNYPRTNASGPTCCNGTTLMLYSNWYHCGPLPTHTLACCPKGGYWSAWGTWQKNPDRVQWTRTRTCLSGSLNCPCEGDSIDNTYKCPCIPIRRMSTKPSCSEFSGITPFDAREPVFQASRCVNTFVFEASDFRQKFYRNNGTHWVTSVGWVDTTGKCHVREVGGLGKETTSGAFYKFNFGCDLSTLRFRGDLFGIIMTDLDVVAQFYEP</sequence>
<dbReference type="AlphaFoldDB" id="G0NCA2"/>
<dbReference type="eggNOG" id="KOG1282">
    <property type="taxonomic scope" value="Eukaryota"/>
</dbReference>